<evidence type="ECO:0000313" key="2">
    <source>
        <dbReference type="Proteomes" id="UP000236884"/>
    </source>
</evidence>
<proteinExistence type="predicted"/>
<evidence type="ECO:0000313" key="1">
    <source>
        <dbReference type="EMBL" id="BAT58613.1"/>
    </source>
</evidence>
<keyword evidence="2" id="KW-1185">Reference proteome</keyword>
<protein>
    <submittedName>
        <fullName evidence="1">Uncharacterized protein</fullName>
    </submittedName>
</protein>
<sequence>MSGFLVIWSDLADSDLTDWAHWMTREHAIERLGIAGFRRCRIFRALTTRNSYVIVYDLDTPEVVASSDYVARLNAPTPWSQRTMPKLKNFRRGGGHVTARAGVGDGGVIAMLFSSAIADAASVCGNAVSHDRIASAQVLSTDAAQTGIATREKAMRSGDASFETLVMIEGLDEDAIDAACAALRASHRELATSDAVLYGACFSLAQESA</sequence>
<dbReference type="OrthoDB" id="3034735at2"/>
<dbReference type="Proteomes" id="UP000236884">
    <property type="component" value="Chromosome"/>
</dbReference>
<dbReference type="EMBL" id="AP014946">
    <property type="protein sequence ID" value="BAT58613.1"/>
    <property type="molecule type" value="Genomic_DNA"/>
</dbReference>
<organism evidence="1 2">
    <name type="scientific">Variibacter gotjawalensis</name>
    <dbReference type="NCBI Taxonomy" id="1333996"/>
    <lineage>
        <taxon>Bacteria</taxon>
        <taxon>Pseudomonadati</taxon>
        <taxon>Pseudomonadota</taxon>
        <taxon>Alphaproteobacteria</taxon>
        <taxon>Hyphomicrobiales</taxon>
        <taxon>Nitrobacteraceae</taxon>
        <taxon>Variibacter</taxon>
    </lineage>
</organism>
<accession>A0A0S3PRP6</accession>
<dbReference type="RefSeq" id="WP_096352814.1">
    <property type="nucleotide sequence ID" value="NZ_AP014946.1"/>
</dbReference>
<reference evidence="1 2" key="1">
    <citation type="submission" date="2015-08" db="EMBL/GenBank/DDBJ databases">
        <title>Investigation of the bacterial diversity of lava forest soil.</title>
        <authorList>
            <person name="Lee J.S."/>
        </authorList>
    </citation>
    <scope>NUCLEOTIDE SEQUENCE [LARGE SCALE GENOMIC DNA]</scope>
    <source>
        <strain evidence="1 2">GJW-30</strain>
    </source>
</reference>
<dbReference type="KEGG" id="vgo:GJW-30_1_01139"/>
<dbReference type="AlphaFoldDB" id="A0A0S3PRP6"/>
<name>A0A0S3PRP6_9BRAD</name>
<gene>
    <name evidence="1" type="ORF">GJW-30_1_01139</name>
</gene>